<protein>
    <recommendedName>
        <fullName evidence="4">Type 1 fimbrial protein</fullName>
    </recommendedName>
</protein>
<proteinExistence type="predicted"/>
<dbReference type="AlphaFoldDB" id="H5V128"/>
<organism evidence="2 3">
    <name type="scientific">Atlantibacter hermannii NBRC 105704</name>
    <dbReference type="NCBI Taxonomy" id="1115512"/>
    <lineage>
        <taxon>Bacteria</taxon>
        <taxon>Pseudomonadati</taxon>
        <taxon>Pseudomonadota</taxon>
        <taxon>Gammaproteobacteria</taxon>
        <taxon>Enterobacterales</taxon>
        <taxon>Enterobacteriaceae</taxon>
        <taxon>Atlantibacter</taxon>
    </lineage>
</organism>
<dbReference type="RefSeq" id="WP_002435062.1">
    <property type="nucleotide sequence ID" value="NZ_BAFF01000003.1"/>
</dbReference>
<feature type="signal peptide" evidence="1">
    <location>
        <begin position="1"/>
        <end position="24"/>
    </location>
</feature>
<evidence type="ECO:0000313" key="3">
    <source>
        <dbReference type="Proteomes" id="UP000010297"/>
    </source>
</evidence>
<evidence type="ECO:0000313" key="2">
    <source>
        <dbReference type="EMBL" id="GAB51686.1"/>
    </source>
</evidence>
<keyword evidence="3" id="KW-1185">Reference proteome</keyword>
<name>H5V128_ATLHE</name>
<keyword evidence="1" id="KW-0732">Signal</keyword>
<dbReference type="eggNOG" id="ENOG50308WD">
    <property type="taxonomic scope" value="Bacteria"/>
</dbReference>
<comment type="caution">
    <text evidence="2">The sequence shown here is derived from an EMBL/GenBank/DDBJ whole genome shotgun (WGS) entry which is preliminary data.</text>
</comment>
<reference evidence="2 3" key="1">
    <citation type="submission" date="2012-02" db="EMBL/GenBank/DDBJ databases">
        <title>Whole genome shotgun sequence of Escherichia hermannii NBRC 105704.</title>
        <authorList>
            <person name="Yoshida I."/>
            <person name="Hosoyama A."/>
            <person name="Tsuchikane K."/>
            <person name="Katsumata H."/>
            <person name="Yamazaki S."/>
            <person name="Fujita N."/>
        </authorList>
    </citation>
    <scope>NUCLEOTIDE SEQUENCE [LARGE SCALE GENOMIC DNA]</scope>
    <source>
        <strain evidence="2 3">NBRC 105704</strain>
    </source>
</reference>
<gene>
    <name evidence="2" type="primary">ymdA</name>
    <name evidence="2" type="ORF">EH105704_03_01910</name>
</gene>
<evidence type="ECO:0008006" key="4">
    <source>
        <dbReference type="Google" id="ProtNLM"/>
    </source>
</evidence>
<evidence type="ECO:0000256" key="1">
    <source>
        <dbReference type="SAM" id="SignalP"/>
    </source>
</evidence>
<dbReference type="GeneID" id="92827959"/>
<sequence length="104" mass="11339">MKMRSVVPLIYLPLVLFTSTFVGAATEGGKIHFVGAIVEDSCDISTHPQKVVFDCPAKGAKRVRHSIALADIHAAQRHNTLPATLKLHYLDTGKKLAVLSVSYR</sequence>
<dbReference type="Proteomes" id="UP000010297">
    <property type="component" value="Unassembled WGS sequence"/>
</dbReference>
<feature type="chain" id="PRO_5003600119" description="Type 1 fimbrial protein" evidence="1">
    <location>
        <begin position="25"/>
        <end position="104"/>
    </location>
</feature>
<accession>H5V128</accession>
<dbReference type="EMBL" id="BAFF01000003">
    <property type="protein sequence ID" value="GAB51686.1"/>
    <property type="molecule type" value="Genomic_DNA"/>
</dbReference>